<feature type="transmembrane region" description="Helical" evidence="6">
    <location>
        <begin position="375"/>
        <end position="396"/>
    </location>
</feature>
<reference evidence="7 8" key="1">
    <citation type="submission" date="2017-05" db="EMBL/GenBank/DDBJ databases">
        <title>Complete and WGS of Bordetella genogroups.</title>
        <authorList>
            <person name="Spilker T."/>
            <person name="LiPuma J."/>
        </authorList>
    </citation>
    <scope>NUCLEOTIDE SEQUENCE [LARGE SCALE GENOMIC DNA]</scope>
    <source>
        <strain evidence="7 8">AU19157</strain>
    </source>
</reference>
<proteinExistence type="predicted"/>
<evidence type="ECO:0000256" key="6">
    <source>
        <dbReference type="SAM" id="Phobius"/>
    </source>
</evidence>
<name>A0A1W6YIH0_9BORD</name>
<dbReference type="RefSeq" id="WP_086064005.1">
    <property type="nucleotide sequence ID" value="NZ_CP021108.1"/>
</dbReference>
<evidence type="ECO:0000313" key="8">
    <source>
        <dbReference type="Proteomes" id="UP000194151"/>
    </source>
</evidence>
<evidence type="ECO:0000256" key="3">
    <source>
        <dbReference type="ARBA" id="ARBA00022692"/>
    </source>
</evidence>
<dbReference type="Proteomes" id="UP000194151">
    <property type="component" value="Chromosome"/>
</dbReference>
<feature type="transmembrane region" description="Helical" evidence="6">
    <location>
        <begin position="88"/>
        <end position="108"/>
    </location>
</feature>
<dbReference type="EMBL" id="CP021108">
    <property type="protein sequence ID" value="ARP80784.1"/>
    <property type="molecule type" value="Genomic_DNA"/>
</dbReference>
<feature type="transmembrane region" description="Helical" evidence="6">
    <location>
        <begin position="347"/>
        <end position="368"/>
    </location>
</feature>
<keyword evidence="2" id="KW-1003">Cell membrane</keyword>
<gene>
    <name evidence="7" type="ORF">CAL12_07985</name>
</gene>
<dbReference type="InterPro" id="IPR050833">
    <property type="entry name" value="Poly_Biosynth_Transport"/>
</dbReference>
<dbReference type="KEGG" id="bgv:CAL12_07985"/>
<dbReference type="PANTHER" id="PTHR30250:SF26">
    <property type="entry name" value="PSMA PROTEIN"/>
    <property type="match status" value="1"/>
</dbReference>
<feature type="transmembrane region" description="Helical" evidence="6">
    <location>
        <begin position="313"/>
        <end position="335"/>
    </location>
</feature>
<dbReference type="GO" id="GO:0005886">
    <property type="term" value="C:plasma membrane"/>
    <property type="evidence" value="ECO:0007669"/>
    <property type="project" value="UniProtKB-SubCell"/>
</dbReference>
<dbReference type="Pfam" id="PF01943">
    <property type="entry name" value="Polysacc_synt"/>
    <property type="match status" value="1"/>
</dbReference>
<protein>
    <submittedName>
        <fullName evidence="7">Polysaccharide biosynthesis family protein</fullName>
    </submittedName>
</protein>
<evidence type="ECO:0000313" key="7">
    <source>
        <dbReference type="EMBL" id="ARP80784.1"/>
    </source>
</evidence>
<dbReference type="PANTHER" id="PTHR30250">
    <property type="entry name" value="PST FAMILY PREDICTED COLANIC ACID TRANSPORTER"/>
    <property type="match status" value="1"/>
</dbReference>
<evidence type="ECO:0000256" key="2">
    <source>
        <dbReference type="ARBA" id="ARBA00022475"/>
    </source>
</evidence>
<dbReference type="InterPro" id="IPR002797">
    <property type="entry name" value="Polysacc_synth"/>
</dbReference>
<feature type="transmembrane region" description="Helical" evidence="6">
    <location>
        <begin position="12"/>
        <end position="35"/>
    </location>
</feature>
<dbReference type="AlphaFoldDB" id="A0A1W6YIH0"/>
<keyword evidence="8" id="KW-1185">Reference proteome</keyword>
<evidence type="ECO:0000256" key="5">
    <source>
        <dbReference type="ARBA" id="ARBA00023136"/>
    </source>
</evidence>
<organism evidence="7 8">
    <name type="scientific">Bordetella genomosp. 8</name>
    <dbReference type="NCBI Taxonomy" id="1416806"/>
    <lineage>
        <taxon>Bacteria</taxon>
        <taxon>Pseudomonadati</taxon>
        <taxon>Pseudomonadota</taxon>
        <taxon>Betaproteobacteria</taxon>
        <taxon>Burkholderiales</taxon>
        <taxon>Alcaligenaceae</taxon>
        <taxon>Bordetella</taxon>
    </lineage>
</organism>
<dbReference type="OrthoDB" id="8627707at2"/>
<feature type="transmembrane region" description="Helical" evidence="6">
    <location>
        <begin position="47"/>
        <end position="67"/>
    </location>
</feature>
<evidence type="ECO:0000256" key="1">
    <source>
        <dbReference type="ARBA" id="ARBA00004651"/>
    </source>
</evidence>
<dbReference type="STRING" id="1416806.CAL12_07985"/>
<keyword evidence="3 6" id="KW-0812">Transmembrane</keyword>
<keyword evidence="5 6" id="KW-0472">Membrane</keyword>
<evidence type="ECO:0000256" key="4">
    <source>
        <dbReference type="ARBA" id="ARBA00022989"/>
    </source>
</evidence>
<feature type="transmembrane region" description="Helical" evidence="6">
    <location>
        <begin position="114"/>
        <end position="137"/>
    </location>
</feature>
<sequence length="443" mass="46435">MRVLVKKYISGNASFWGLMEYGLGPLVALAATPILLRQLGTVGFGQFAMIMALAGFGNVANLGAAVTGTKLVSERLHEPGGAMRGASVSFALVGCALVFVMAVALLAWGGVSWLWPHATFGGIAVSTLALPAMIVYLSQQFDQLFTGCLKGREAFATTALCEVGGRLAAYTVTCTVAVITQSPTMAAMTQAGGLLATGLIKMHLFARHDGHYVVRPLMDRGAMGAAFRFSRWSWLNSLSAVAFGSVDRILVGSLLGPATLAIYTVGAQIGQMIHTASVAVFQKTMPRISHLAAGADSVRAVYREVRRLMAVNLTLSVLGTAVALAISAPVLSLMLGHAYTPGHLLTFRLLIVAAGLLSLNVVAHFSLLGLGNSRAVAVLNGLAGLSMVCVLFMLVAPVGESAAGWARIAYSVTTLYGIYLALRQSRPPPLVPHAQRPVTTATR</sequence>
<feature type="transmembrane region" description="Helical" evidence="6">
    <location>
        <begin position="402"/>
        <end position="422"/>
    </location>
</feature>
<comment type="subcellular location">
    <subcellularLocation>
        <location evidence="1">Cell membrane</location>
        <topology evidence="1">Multi-pass membrane protein</topology>
    </subcellularLocation>
</comment>
<keyword evidence="4 6" id="KW-1133">Transmembrane helix</keyword>
<accession>A0A1W6YIH0</accession>